<gene>
    <name evidence="2" type="ORF">DDW44_00350</name>
</gene>
<keyword evidence="1" id="KW-0732">Signal</keyword>
<dbReference type="Proteomes" id="UP000244900">
    <property type="component" value="Chromosome"/>
</dbReference>
<dbReference type="EMBL" id="CP029188">
    <property type="protein sequence ID" value="AWI27392.1"/>
    <property type="molecule type" value="Genomic_DNA"/>
</dbReference>
<proteinExistence type="predicted"/>
<feature type="chain" id="PRO_5039280467" evidence="1">
    <location>
        <begin position="22"/>
        <end position="98"/>
    </location>
</feature>
<dbReference type="KEGG" id="stir:DDW44_00350"/>
<sequence>MKKVSLVGALALVTTGLGVLAAPAASAATPVYHMNCTTGVWGNKGWGTCTGTGRWVVRAECAWSPLYSVSAGGWTDGTVTKWTDSCAFGVESVRIVEY</sequence>
<keyword evidence="3" id="KW-1185">Reference proteome</keyword>
<dbReference type="OrthoDB" id="4325453at2"/>
<reference evidence="2 3" key="1">
    <citation type="submission" date="2018-05" db="EMBL/GenBank/DDBJ databases">
        <title>Complete genome sequence of sponge-derived Streptomyces sp. HNM0039.</title>
        <authorList>
            <person name="Huang X."/>
            <person name="Zhou S."/>
        </authorList>
    </citation>
    <scope>NUCLEOTIDE SEQUENCE [LARGE SCALE GENOMIC DNA]</scope>
    <source>
        <strain evidence="2 3">HNM0039</strain>
    </source>
</reference>
<organism evidence="2 3">
    <name type="scientific">Streptomyces tirandamycinicus</name>
    <dbReference type="NCBI Taxonomy" id="2174846"/>
    <lineage>
        <taxon>Bacteria</taxon>
        <taxon>Bacillati</taxon>
        <taxon>Actinomycetota</taxon>
        <taxon>Actinomycetes</taxon>
        <taxon>Kitasatosporales</taxon>
        <taxon>Streptomycetaceae</taxon>
        <taxon>Streptomyces</taxon>
    </lineage>
</organism>
<evidence type="ECO:0000313" key="3">
    <source>
        <dbReference type="Proteomes" id="UP000244900"/>
    </source>
</evidence>
<feature type="signal peptide" evidence="1">
    <location>
        <begin position="1"/>
        <end position="21"/>
    </location>
</feature>
<name>A0A2S1SM12_9ACTN</name>
<accession>A0A2S1SM12</accession>
<protein>
    <submittedName>
        <fullName evidence="2">Uncharacterized protein</fullName>
    </submittedName>
</protein>
<dbReference type="AlphaFoldDB" id="A0A2S1SM12"/>
<evidence type="ECO:0000313" key="2">
    <source>
        <dbReference type="EMBL" id="AWI27392.1"/>
    </source>
</evidence>
<evidence type="ECO:0000256" key="1">
    <source>
        <dbReference type="SAM" id="SignalP"/>
    </source>
</evidence>